<proteinExistence type="predicted"/>
<feature type="compositionally biased region" description="Low complexity" evidence="2">
    <location>
        <begin position="392"/>
        <end position="401"/>
    </location>
</feature>
<evidence type="ECO:0000313" key="3">
    <source>
        <dbReference type="EMBL" id="KAH0566046.1"/>
    </source>
</evidence>
<feature type="region of interest" description="Disordered" evidence="2">
    <location>
        <begin position="471"/>
        <end position="529"/>
    </location>
</feature>
<protein>
    <submittedName>
        <fullName evidence="3">Uncharacterized protein</fullName>
    </submittedName>
</protein>
<evidence type="ECO:0000256" key="1">
    <source>
        <dbReference type="SAM" id="Coils"/>
    </source>
</evidence>
<keyword evidence="4" id="KW-1185">Reference proteome</keyword>
<evidence type="ECO:0000313" key="4">
    <source>
        <dbReference type="Proteomes" id="UP000750711"/>
    </source>
</evidence>
<sequence>MVAGTVWCSTDGEIAHVNNVHTFGKITALACMGEGIDTTTSGRFGNEIQAGGVGDRAVGLTAAEFVPGFRARVISVGADGRCALVDFEVEGKKTGVVLSTWHVRAPATSLSILQVDDSLFGVRKSGSSAAQRNEKSVGVGRRGGKGLGPYLVAVGRVDGKVVVINSVGELLGEMTVDPDGGQVVSVEWAIEPEENHNKDKGAVVSANHRSKKQPPSIPARHPESRVPLGRRKRKSMSSILAAGRDVEEEVLLGHDDTREPENVRSPCNTAEVAAKVEDELISERGPLGQPVWQDVVEPLAPDYMNLFSPVRQKARQSPRATTLPLTKERKSETPREGGLLASGEGDAKSTISAPLVVAGEVSLKKPGYSSVSQGITPRRTRRASTRKAVPCTSQQSSRSTTRVIEDRRLLAEMKSVRGNVTGVKGSGFALFAPYMQKGLVRGPTDSSTLQPSEGAPILEVSTDAVGDIWLTDASGNEKRGSRKRRKASQKSSESASCTNNRNHKAVSFGPPLGTECDEQASPSKRSPRHRFLVHGDIPEPVKRQPGPNPLPSELQGGTPLTEINHNVCSPSKRNRSYSPKPCSPRATTPVGFLESNSQPHCCSSYSQLHEEVAKLHEEMRVFQAKMIREFQGQKRWFEEIVAGERKASEAVREENERLRRELFEGIRAEVGLRDRRER</sequence>
<name>A0A9P8LIC6_9PEZI</name>
<reference evidence="3" key="1">
    <citation type="submission" date="2021-03" db="EMBL/GenBank/DDBJ databases">
        <title>Comparative genomics and phylogenomic investigation of the class Geoglossomycetes provide insights into ecological specialization and systematics.</title>
        <authorList>
            <person name="Melie T."/>
            <person name="Pirro S."/>
            <person name="Miller A.N."/>
            <person name="Quandt A."/>
        </authorList>
    </citation>
    <scope>NUCLEOTIDE SEQUENCE</scope>
    <source>
        <strain evidence="3">CAQ_001_2017</strain>
    </source>
</reference>
<dbReference type="EMBL" id="JAGHQM010000039">
    <property type="protein sequence ID" value="KAH0566046.1"/>
    <property type="molecule type" value="Genomic_DNA"/>
</dbReference>
<feature type="region of interest" description="Disordered" evidence="2">
    <location>
        <begin position="194"/>
        <end position="234"/>
    </location>
</feature>
<feature type="coiled-coil region" evidence="1">
    <location>
        <begin position="605"/>
        <end position="661"/>
    </location>
</feature>
<dbReference type="Proteomes" id="UP000750711">
    <property type="component" value="Unassembled WGS sequence"/>
</dbReference>
<evidence type="ECO:0000256" key="2">
    <source>
        <dbReference type="SAM" id="MobiDB-lite"/>
    </source>
</evidence>
<gene>
    <name evidence="3" type="ORF">GP486_000567</name>
</gene>
<feature type="region of interest" description="Disordered" evidence="2">
    <location>
        <begin position="554"/>
        <end position="585"/>
    </location>
</feature>
<feature type="region of interest" description="Disordered" evidence="2">
    <location>
        <begin position="311"/>
        <end position="346"/>
    </location>
</feature>
<feature type="compositionally biased region" description="Basic and acidic residues" evidence="2">
    <location>
        <begin position="326"/>
        <end position="335"/>
    </location>
</feature>
<organism evidence="3 4">
    <name type="scientific">Trichoglossum hirsutum</name>
    <dbReference type="NCBI Taxonomy" id="265104"/>
    <lineage>
        <taxon>Eukaryota</taxon>
        <taxon>Fungi</taxon>
        <taxon>Dikarya</taxon>
        <taxon>Ascomycota</taxon>
        <taxon>Pezizomycotina</taxon>
        <taxon>Geoglossomycetes</taxon>
        <taxon>Geoglossales</taxon>
        <taxon>Geoglossaceae</taxon>
        <taxon>Trichoglossum</taxon>
    </lineage>
</organism>
<comment type="caution">
    <text evidence="3">The sequence shown here is derived from an EMBL/GenBank/DDBJ whole genome shotgun (WGS) entry which is preliminary data.</text>
</comment>
<dbReference type="AlphaFoldDB" id="A0A9P8LIC6"/>
<keyword evidence="1" id="KW-0175">Coiled coil</keyword>
<feature type="region of interest" description="Disordered" evidence="2">
    <location>
        <begin position="367"/>
        <end position="401"/>
    </location>
</feature>
<feature type="compositionally biased region" description="Polar residues" evidence="2">
    <location>
        <begin position="561"/>
        <end position="571"/>
    </location>
</feature>
<accession>A0A9P8LIC6</accession>